<dbReference type="InterPro" id="IPR001204">
    <property type="entry name" value="Phos_transporter"/>
</dbReference>
<evidence type="ECO:0000256" key="8">
    <source>
        <dbReference type="SAM" id="Phobius"/>
    </source>
</evidence>
<dbReference type="PANTHER" id="PTHR11101">
    <property type="entry name" value="PHOSPHATE TRANSPORTER"/>
    <property type="match status" value="1"/>
</dbReference>
<feature type="transmembrane region" description="Helical" evidence="8">
    <location>
        <begin position="186"/>
        <end position="212"/>
    </location>
</feature>
<keyword evidence="10" id="KW-1185">Reference proteome</keyword>
<evidence type="ECO:0000256" key="1">
    <source>
        <dbReference type="ARBA" id="ARBA00004141"/>
    </source>
</evidence>
<dbReference type="PANTHER" id="PTHR11101:SF80">
    <property type="entry name" value="PHOSPHATE TRANSPORTER"/>
    <property type="match status" value="1"/>
</dbReference>
<evidence type="ECO:0000256" key="6">
    <source>
        <dbReference type="ARBA" id="ARBA00022989"/>
    </source>
</evidence>
<dbReference type="GO" id="GO:0005315">
    <property type="term" value="F:phosphate transmembrane transporter activity"/>
    <property type="evidence" value="ECO:0007669"/>
    <property type="project" value="InterPro"/>
</dbReference>
<gene>
    <name evidence="9" type="ORF">A3Q56_00047</name>
</gene>
<dbReference type="OrthoDB" id="260807at2759"/>
<reference evidence="9 10" key="1">
    <citation type="submission" date="2016-04" db="EMBL/GenBank/DDBJ databases">
        <title>The genome of Intoshia linei affirms orthonectids as highly simplified spiralians.</title>
        <authorList>
            <person name="Mikhailov K.V."/>
            <person name="Slusarev G.S."/>
            <person name="Nikitin M.A."/>
            <person name="Logacheva M.D."/>
            <person name="Penin A."/>
            <person name="Aleoshin V."/>
            <person name="Panchin Y.V."/>
        </authorList>
    </citation>
    <scope>NUCLEOTIDE SEQUENCE [LARGE SCALE GENOMIC DNA]</scope>
    <source>
        <strain evidence="9">Intl2013</strain>
        <tissue evidence="9">Whole animal</tissue>
    </source>
</reference>
<dbReference type="GO" id="GO:0035435">
    <property type="term" value="P:phosphate ion transmembrane transport"/>
    <property type="evidence" value="ECO:0007669"/>
    <property type="project" value="TreeGrafter"/>
</dbReference>
<dbReference type="GO" id="GO:0016020">
    <property type="term" value="C:membrane"/>
    <property type="evidence" value="ECO:0007669"/>
    <property type="project" value="UniProtKB-SubCell"/>
</dbReference>
<feature type="transmembrane region" description="Helical" evidence="8">
    <location>
        <begin position="48"/>
        <end position="66"/>
    </location>
</feature>
<name>A0A177BCY9_9BILA</name>
<comment type="subcellular location">
    <subcellularLocation>
        <location evidence="1">Membrane</location>
        <topology evidence="1">Multi-pass membrane protein</topology>
    </subcellularLocation>
</comment>
<evidence type="ECO:0000256" key="7">
    <source>
        <dbReference type="ARBA" id="ARBA00023136"/>
    </source>
</evidence>
<sequence>MNLESAPDNSTQITNITEDPGIALVQEKESEIKTNLRKIQNDKIQHKIFLALQIMTAIFASFAHGANDISNSISPLASIWEVLSTNTNTLQAKHQTPIWILFYGSIGVALGLWIFGARVIETVGKKITNITTESGFCIEIGSAITVLVASNIGLPISSTHCKVGSIVAISKFTADKRIKWKLFTKILFGWFLTLPVTVLLSAGIMCIFKYTIL</sequence>
<feature type="transmembrane region" description="Helical" evidence="8">
    <location>
        <begin position="98"/>
        <end position="120"/>
    </location>
</feature>
<evidence type="ECO:0000313" key="10">
    <source>
        <dbReference type="Proteomes" id="UP000078046"/>
    </source>
</evidence>
<keyword evidence="5 8" id="KW-0812">Transmembrane</keyword>
<protein>
    <submittedName>
        <fullName evidence="9">Uncharacterized protein</fullName>
    </submittedName>
</protein>
<keyword evidence="7 8" id="KW-0472">Membrane</keyword>
<proteinExistence type="inferred from homology"/>
<dbReference type="AlphaFoldDB" id="A0A177BCY9"/>
<evidence type="ECO:0000256" key="2">
    <source>
        <dbReference type="ARBA" id="ARBA00009916"/>
    </source>
</evidence>
<dbReference type="Pfam" id="PF01384">
    <property type="entry name" value="PHO4"/>
    <property type="match status" value="1"/>
</dbReference>
<comment type="caution">
    <text evidence="9">The sequence shown here is derived from an EMBL/GenBank/DDBJ whole genome shotgun (WGS) entry which is preliminary data.</text>
</comment>
<evidence type="ECO:0000313" key="9">
    <source>
        <dbReference type="EMBL" id="OAF72168.1"/>
    </source>
</evidence>
<keyword evidence="3" id="KW-0813">Transport</keyword>
<evidence type="ECO:0000256" key="5">
    <source>
        <dbReference type="ARBA" id="ARBA00022692"/>
    </source>
</evidence>
<dbReference type="EMBL" id="LWCA01000002">
    <property type="protein sequence ID" value="OAF72168.1"/>
    <property type="molecule type" value="Genomic_DNA"/>
</dbReference>
<organism evidence="9 10">
    <name type="scientific">Intoshia linei</name>
    <dbReference type="NCBI Taxonomy" id="1819745"/>
    <lineage>
        <taxon>Eukaryota</taxon>
        <taxon>Metazoa</taxon>
        <taxon>Spiralia</taxon>
        <taxon>Lophotrochozoa</taxon>
        <taxon>Mesozoa</taxon>
        <taxon>Orthonectida</taxon>
        <taxon>Rhopaluridae</taxon>
        <taxon>Intoshia</taxon>
    </lineage>
</organism>
<keyword evidence="4" id="KW-0592">Phosphate transport</keyword>
<keyword evidence="6 8" id="KW-1133">Transmembrane helix</keyword>
<evidence type="ECO:0000256" key="4">
    <source>
        <dbReference type="ARBA" id="ARBA00022592"/>
    </source>
</evidence>
<dbReference type="Proteomes" id="UP000078046">
    <property type="component" value="Unassembled WGS sequence"/>
</dbReference>
<evidence type="ECO:0000256" key="3">
    <source>
        <dbReference type="ARBA" id="ARBA00022448"/>
    </source>
</evidence>
<accession>A0A177BCY9</accession>
<comment type="similarity">
    <text evidence="2">Belongs to the inorganic phosphate transporter (PiT) (TC 2.A.20) family.</text>
</comment>